<dbReference type="PANTHER" id="PTHR31987:SF1">
    <property type="entry name" value="GLUTAMINASE A"/>
    <property type="match status" value="1"/>
</dbReference>
<dbReference type="InterPro" id="IPR033433">
    <property type="entry name" value="GtaA_N"/>
</dbReference>
<keyword evidence="4" id="KW-1185">Reference proteome</keyword>
<name>A0A2Z3GVX9_9BACT</name>
<accession>A0A2Z3GVX9</accession>
<dbReference type="KEGG" id="hnv:DDQ68_21785"/>
<dbReference type="Pfam" id="PF17168">
    <property type="entry name" value="DUF5127"/>
    <property type="match status" value="1"/>
</dbReference>
<dbReference type="PANTHER" id="PTHR31987">
    <property type="entry name" value="GLUTAMINASE A-RELATED"/>
    <property type="match status" value="1"/>
</dbReference>
<evidence type="ECO:0008006" key="5">
    <source>
        <dbReference type="Google" id="ProtNLM"/>
    </source>
</evidence>
<dbReference type="AlphaFoldDB" id="A0A2Z3GVX9"/>
<reference evidence="4" key="1">
    <citation type="submission" date="2018-04" db="EMBL/GenBank/DDBJ databases">
        <title>Complete genome of Antarctic heterotrophic bacterium Hymenobacter nivis.</title>
        <authorList>
            <person name="Terashima M."/>
        </authorList>
    </citation>
    <scope>NUCLEOTIDE SEQUENCE [LARGE SCALE GENOMIC DNA]</scope>
    <source>
        <strain evidence="4">NBRC 111535</strain>
    </source>
</reference>
<evidence type="ECO:0000313" key="4">
    <source>
        <dbReference type="Proteomes" id="UP000245999"/>
    </source>
</evidence>
<dbReference type="OrthoDB" id="175993at2"/>
<evidence type="ECO:0000259" key="2">
    <source>
        <dbReference type="Pfam" id="PF17168"/>
    </source>
</evidence>
<feature type="domain" description="DUF4964" evidence="1">
    <location>
        <begin position="31"/>
        <end position="85"/>
    </location>
</feature>
<dbReference type="Pfam" id="PF16334">
    <property type="entry name" value="DUF4964"/>
    <property type="match status" value="1"/>
</dbReference>
<dbReference type="Proteomes" id="UP000245999">
    <property type="component" value="Chromosome"/>
</dbReference>
<protein>
    <recommendedName>
        <fullName evidence="5">DUF5127 domain-containing protein</fullName>
    </recommendedName>
</protein>
<evidence type="ECO:0000313" key="3">
    <source>
        <dbReference type="EMBL" id="AWM35165.1"/>
    </source>
</evidence>
<sequence>MPGRLIYRPLLFPPPENAETIRFAAGPAPRARAAAYPLITHTPYFSVWAFQATLTAAPTRYWAGKPQALEVVVRVDGRAYQFLGQGASGYRTTFAMAEEQSYPVRYTFQQPVAGWKRPALANSMGWKTGPAPFKSEPGRPGTAWTGRDVWVRRKANLAGAFVVLLWHDDNAEVYLNGVLLTKRAGADGQCDHIDVPAAGRAALCQGDNVLALNCANPQSGAHLDAGLYEELPAPRLPTARQMGVAVAATQTTSTFAASPVRLTVNFLSSLLLNELETVARPVSYVTFTAVAPNGQPHPTQVLLAEAGTLASDTPYQEVAARAGAAGPLRWQALGTVAQPVLAKTGDGRRIDWGYAYLAAPVGALLGTGVPQILKTTFASTRALPAAGPACAVPAQRVAQAAVLDLGHVAAQPVEKHLLLGYDEQYAVQYFGQNLRPWWRRGPATTMEQALAAAEADYARLRQKATAFGQ</sequence>
<dbReference type="EMBL" id="CP029145">
    <property type="protein sequence ID" value="AWM35165.1"/>
    <property type="molecule type" value="Genomic_DNA"/>
</dbReference>
<organism evidence="3 4">
    <name type="scientific">Hymenobacter nivis</name>
    <dbReference type="NCBI Taxonomy" id="1850093"/>
    <lineage>
        <taxon>Bacteria</taxon>
        <taxon>Pseudomonadati</taxon>
        <taxon>Bacteroidota</taxon>
        <taxon>Cytophagia</taxon>
        <taxon>Cytophagales</taxon>
        <taxon>Hymenobacteraceae</taxon>
        <taxon>Hymenobacter</taxon>
    </lineage>
</organism>
<proteinExistence type="predicted"/>
<evidence type="ECO:0000259" key="1">
    <source>
        <dbReference type="Pfam" id="PF16334"/>
    </source>
</evidence>
<gene>
    <name evidence="3" type="ORF">DDQ68_21785</name>
</gene>
<dbReference type="InterPro" id="IPR032515">
    <property type="entry name" value="DUF4964"/>
</dbReference>
<feature type="domain" description="Glutaminase A N-terminal" evidence="2">
    <location>
        <begin position="249"/>
        <end position="467"/>
    </location>
</feature>
<dbReference type="InterPro" id="IPR052743">
    <property type="entry name" value="Glutaminase_GtaA"/>
</dbReference>